<dbReference type="Gene3D" id="1.10.357.10">
    <property type="entry name" value="Tetracycline Repressor, domain 2"/>
    <property type="match status" value="1"/>
</dbReference>
<organism evidence="7 8">
    <name type="scientific">Nocardioides marmoribigeumensis</name>
    <dbReference type="NCBI Taxonomy" id="433649"/>
    <lineage>
        <taxon>Bacteria</taxon>
        <taxon>Bacillati</taxon>
        <taxon>Actinomycetota</taxon>
        <taxon>Actinomycetes</taxon>
        <taxon>Propionibacteriales</taxon>
        <taxon>Nocardioidaceae</taxon>
        <taxon>Nocardioides</taxon>
    </lineage>
</organism>
<evidence type="ECO:0000256" key="4">
    <source>
        <dbReference type="PROSITE-ProRule" id="PRU00335"/>
    </source>
</evidence>
<dbReference type="PANTHER" id="PTHR30055">
    <property type="entry name" value="HTH-TYPE TRANSCRIPTIONAL REGULATOR RUTR"/>
    <property type="match status" value="1"/>
</dbReference>
<dbReference type="SUPFAM" id="SSF48498">
    <property type="entry name" value="Tetracyclin repressor-like, C-terminal domain"/>
    <property type="match status" value="1"/>
</dbReference>
<dbReference type="PROSITE" id="PS50977">
    <property type="entry name" value="HTH_TETR_2"/>
    <property type="match status" value="1"/>
</dbReference>
<feature type="compositionally biased region" description="Basic and acidic residues" evidence="5">
    <location>
        <begin position="15"/>
        <end position="30"/>
    </location>
</feature>
<keyword evidence="2 4" id="KW-0238">DNA-binding</keyword>
<evidence type="ECO:0000259" key="6">
    <source>
        <dbReference type="PROSITE" id="PS50977"/>
    </source>
</evidence>
<sequence length="239" mass="25929">MSEQEPVQQSDEAEQDGRRPDRRRSAAAERRRAREAAIIAATRSLLDARGVRDAQIEDVARAVGVNRAIIYRHFTGKEELFALTLVGYLRELQQALTDADDPEAGPEERLRRGAKAFLDYGREHPAFVDCGVTILRSGPELLDEISPSALFRLGRAMTGCLAGAVAILREGKEQGVFDIEDPDLVANTTYAMGLGGLQLARLGVVVREDAPGVPAVVPVGAEQVTDTLVEALMALARTR</sequence>
<comment type="caution">
    <text evidence="7">The sequence shown here is derived from an EMBL/GenBank/DDBJ whole genome shotgun (WGS) entry which is preliminary data.</text>
</comment>
<keyword evidence="1" id="KW-0805">Transcription regulation</keyword>
<evidence type="ECO:0000313" key="7">
    <source>
        <dbReference type="EMBL" id="MDR7361125.1"/>
    </source>
</evidence>
<feature type="domain" description="HTH tetR-type" evidence="6">
    <location>
        <begin position="32"/>
        <end position="92"/>
    </location>
</feature>
<reference evidence="7 8" key="1">
    <citation type="submission" date="2023-07" db="EMBL/GenBank/DDBJ databases">
        <title>Sequencing the genomes of 1000 actinobacteria strains.</title>
        <authorList>
            <person name="Klenk H.-P."/>
        </authorList>
    </citation>
    <scope>NUCLEOTIDE SEQUENCE [LARGE SCALE GENOMIC DNA]</scope>
    <source>
        <strain evidence="7 8">DSM 19426</strain>
    </source>
</reference>
<evidence type="ECO:0000256" key="1">
    <source>
        <dbReference type="ARBA" id="ARBA00023015"/>
    </source>
</evidence>
<feature type="DNA-binding region" description="H-T-H motif" evidence="4">
    <location>
        <begin position="55"/>
        <end position="74"/>
    </location>
</feature>
<dbReference type="RefSeq" id="WP_310298617.1">
    <property type="nucleotide sequence ID" value="NZ_BAAAPS010000002.1"/>
</dbReference>
<dbReference type="InterPro" id="IPR050109">
    <property type="entry name" value="HTH-type_TetR-like_transc_reg"/>
</dbReference>
<dbReference type="Proteomes" id="UP001183648">
    <property type="component" value="Unassembled WGS sequence"/>
</dbReference>
<dbReference type="Gene3D" id="1.10.10.60">
    <property type="entry name" value="Homeodomain-like"/>
    <property type="match status" value="1"/>
</dbReference>
<dbReference type="InterPro" id="IPR001647">
    <property type="entry name" value="HTH_TetR"/>
</dbReference>
<gene>
    <name evidence="7" type="ORF">J2S63_000678</name>
</gene>
<protein>
    <submittedName>
        <fullName evidence="7">AcrR family transcriptional regulator</fullName>
    </submittedName>
</protein>
<dbReference type="InterPro" id="IPR009057">
    <property type="entry name" value="Homeodomain-like_sf"/>
</dbReference>
<dbReference type="EMBL" id="JAVDYG010000001">
    <property type="protein sequence ID" value="MDR7361125.1"/>
    <property type="molecule type" value="Genomic_DNA"/>
</dbReference>
<feature type="region of interest" description="Disordered" evidence="5">
    <location>
        <begin position="1"/>
        <end position="30"/>
    </location>
</feature>
<dbReference type="PANTHER" id="PTHR30055:SF234">
    <property type="entry name" value="HTH-TYPE TRANSCRIPTIONAL REGULATOR BETI"/>
    <property type="match status" value="1"/>
</dbReference>
<keyword evidence="3" id="KW-0804">Transcription</keyword>
<feature type="compositionally biased region" description="Polar residues" evidence="5">
    <location>
        <begin position="1"/>
        <end position="10"/>
    </location>
</feature>
<evidence type="ECO:0000313" key="8">
    <source>
        <dbReference type="Proteomes" id="UP001183648"/>
    </source>
</evidence>
<dbReference type="SUPFAM" id="SSF46689">
    <property type="entry name" value="Homeodomain-like"/>
    <property type="match status" value="1"/>
</dbReference>
<dbReference type="Pfam" id="PF00440">
    <property type="entry name" value="TetR_N"/>
    <property type="match status" value="1"/>
</dbReference>
<dbReference type="InterPro" id="IPR036271">
    <property type="entry name" value="Tet_transcr_reg_TetR-rel_C_sf"/>
</dbReference>
<proteinExistence type="predicted"/>
<name>A0ABU2BR79_9ACTN</name>
<evidence type="ECO:0000256" key="5">
    <source>
        <dbReference type="SAM" id="MobiDB-lite"/>
    </source>
</evidence>
<keyword evidence="8" id="KW-1185">Reference proteome</keyword>
<evidence type="ECO:0000256" key="3">
    <source>
        <dbReference type="ARBA" id="ARBA00023163"/>
    </source>
</evidence>
<evidence type="ECO:0000256" key="2">
    <source>
        <dbReference type="ARBA" id="ARBA00023125"/>
    </source>
</evidence>
<dbReference type="PRINTS" id="PR00455">
    <property type="entry name" value="HTHTETR"/>
</dbReference>
<accession>A0ABU2BR79</accession>